<dbReference type="FunFam" id="3.40.30.10:FF:000283">
    <property type="entry name" value="Glutathione peroxidase"/>
    <property type="match status" value="1"/>
</dbReference>
<dbReference type="CDD" id="cd00340">
    <property type="entry name" value="GSH_Peroxidase"/>
    <property type="match status" value="1"/>
</dbReference>
<dbReference type="InterPro" id="IPR029760">
    <property type="entry name" value="GPX_CS"/>
</dbReference>
<proteinExistence type="inferred from homology"/>
<reference evidence="15" key="1">
    <citation type="submission" date="2017-02" db="UniProtKB">
        <authorList>
            <consortium name="WormBaseParasite"/>
        </authorList>
    </citation>
    <scope>IDENTIFICATION</scope>
</reference>
<evidence type="ECO:0000256" key="3">
    <source>
        <dbReference type="ARBA" id="ARBA00006926"/>
    </source>
</evidence>
<dbReference type="GO" id="GO:0006979">
    <property type="term" value="P:response to oxidative stress"/>
    <property type="evidence" value="ECO:0007669"/>
    <property type="project" value="InterPro"/>
</dbReference>
<keyword evidence="14" id="KW-1185">Reference proteome</keyword>
<dbReference type="GO" id="GO:0004602">
    <property type="term" value="F:glutathione peroxidase activity"/>
    <property type="evidence" value="ECO:0007669"/>
    <property type="project" value="UniProtKB-EC"/>
</dbReference>
<keyword evidence="7 11" id="KW-0575">Peroxidase</keyword>
<keyword evidence="9 11" id="KW-0560">Oxidoreductase</keyword>
<evidence type="ECO:0000256" key="7">
    <source>
        <dbReference type="ARBA" id="ARBA00022559"/>
    </source>
</evidence>
<feature type="signal peptide" evidence="12">
    <location>
        <begin position="1"/>
        <end position="16"/>
    </location>
</feature>
<evidence type="ECO:0000256" key="11">
    <source>
        <dbReference type="RuleBase" id="RU000499"/>
    </source>
</evidence>
<dbReference type="PANTHER" id="PTHR11592:SF88">
    <property type="entry name" value="GLUTATHIONE PEROXIDASE-RELATED"/>
    <property type="match status" value="1"/>
</dbReference>
<dbReference type="Proteomes" id="UP000276776">
    <property type="component" value="Unassembled WGS sequence"/>
</dbReference>
<dbReference type="Gene3D" id="3.40.30.10">
    <property type="entry name" value="Glutaredoxin"/>
    <property type="match status" value="1"/>
</dbReference>
<evidence type="ECO:0000256" key="6">
    <source>
        <dbReference type="ARBA" id="ARBA00022525"/>
    </source>
</evidence>
<comment type="catalytic activity">
    <reaction evidence="1">
        <text>2 glutathione + H2O2 = glutathione disulfide + 2 H2O</text>
        <dbReference type="Rhea" id="RHEA:16833"/>
        <dbReference type="ChEBI" id="CHEBI:15377"/>
        <dbReference type="ChEBI" id="CHEBI:16240"/>
        <dbReference type="ChEBI" id="CHEBI:57925"/>
        <dbReference type="ChEBI" id="CHEBI:58297"/>
        <dbReference type="EC" id="1.11.1.9"/>
    </reaction>
</comment>
<comment type="subunit">
    <text evidence="4">Homotetramer.</text>
</comment>
<organism evidence="15">
    <name type="scientific">Thelazia callipaeda</name>
    <name type="common">Oriental eyeworm</name>
    <name type="synonym">Parasitic nematode</name>
    <dbReference type="NCBI Taxonomy" id="103827"/>
    <lineage>
        <taxon>Eukaryota</taxon>
        <taxon>Metazoa</taxon>
        <taxon>Ecdysozoa</taxon>
        <taxon>Nematoda</taxon>
        <taxon>Chromadorea</taxon>
        <taxon>Rhabditida</taxon>
        <taxon>Spirurina</taxon>
        <taxon>Spiruromorpha</taxon>
        <taxon>Thelazioidea</taxon>
        <taxon>Thelaziidae</taxon>
        <taxon>Thelazia</taxon>
    </lineage>
</organism>
<dbReference type="OrthoDB" id="446890at2759"/>
<keyword evidence="8 12" id="KW-0732">Signal</keyword>
<dbReference type="OMA" id="SEDISWN"/>
<evidence type="ECO:0000313" key="14">
    <source>
        <dbReference type="Proteomes" id="UP000276776"/>
    </source>
</evidence>
<protein>
    <recommendedName>
        <fullName evidence="5 11">Glutathione peroxidase</fullName>
    </recommendedName>
</protein>
<keyword evidence="6" id="KW-0964">Secreted</keyword>
<dbReference type="WBParaSite" id="TCLT_0000444001-mRNA-1">
    <property type="protein sequence ID" value="TCLT_0000444001-mRNA-1"/>
    <property type="gene ID" value="TCLT_0000444001"/>
</dbReference>
<evidence type="ECO:0000256" key="4">
    <source>
        <dbReference type="ARBA" id="ARBA00011881"/>
    </source>
</evidence>
<dbReference type="STRING" id="103827.A0A0N5CVU0"/>
<evidence type="ECO:0000256" key="5">
    <source>
        <dbReference type="ARBA" id="ARBA00012310"/>
    </source>
</evidence>
<comment type="similarity">
    <text evidence="3 11">Belongs to the glutathione peroxidase family.</text>
</comment>
<dbReference type="Pfam" id="PF00255">
    <property type="entry name" value="GSHPx"/>
    <property type="match status" value="1"/>
</dbReference>
<dbReference type="PROSITE" id="PS51355">
    <property type="entry name" value="GLUTATHIONE_PEROXID_3"/>
    <property type="match status" value="1"/>
</dbReference>
<gene>
    <name evidence="13" type="ORF">TCLT_LOCUS4429</name>
</gene>
<feature type="chain" id="PRO_5043126398" description="Glutathione peroxidase" evidence="12">
    <location>
        <begin position="17"/>
        <end position="252"/>
    </location>
</feature>
<evidence type="ECO:0000256" key="12">
    <source>
        <dbReference type="SAM" id="SignalP"/>
    </source>
</evidence>
<dbReference type="PROSITE" id="PS00763">
    <property type="entry name" value="GLUTATHIONE_PEROXID_2"/>
    <property type="match status" value="1"/>
</dbReference>
<dbReference type="GO" id="GO:0005576">
    <property type="term" value="C:extracellular region"/>
    <property type="evidence" value="ECO:0007669"/>
    <property type="project" value="UniProtKB-SubCell"/>
</dbReference>
<dbReference type="PRINTS" id="PR01011">
    <property type="entry name" value="GLUTPROXDASE"/>
</dbReference>
<keyword evidence="10" id="KW-0325">Glycoprotein</keyword>
<name>A0A0N5CVU0_THECL</name>
<evidence type="ECO:0000256" key="9">
    <source>
        <dbReference type="ARBA" id="ARBA00023002"/>
    </source>
</evidence>
<evidence type="ECO:0000313" key="15">
    <source>
        <dbReference type="WBParaSite" id="TCLT_0000444001-mRNA-1"/>
    </source>
</evidence>
<evidence type="ECO:0000256" key="2">
    <source>
        <dbReference type="ARBA" id="ARBA00004613"/>
    </source>
</evidence>
<sequence>MFILTLCAVLIQHITAECDFKFKCFVNLKKNFVVTERNLLNISRINVLLTGPRSSVSKPKLLTKCKISNRAIYDFQVENLDGSMTDLSSYRNKVILLINVATYCSFTEQYKDFNLLLNKNSNASLVILAFPCNQFHYQEPARNHELLNGLKYVRPGEGWQPHEKLHIFGKLNVNGDSSNPLYKFLKEVCPQTAETIGRRDELMYDPISVNDITWNFEKFLIDKKGRPRYRFHPTAWGKGTEVQPFIYQLENE</sequence>
<evidence type="ECO:0000313" key="13">
    <source>
        <dbReference type="EMBL" id="VDN01538.1"/>
    </source>
</evidence>
<dbReference type="SUPFAM" id="SSF52833">
    <property type="entry name" value="Thioredoxin-like"/>
    <property type="match status" value="1"/>
</dbReference>
<evidence type="ECO:0000256" key="10">
    <source>
        <dbReference type="ARBA" id="ARBA00023180"/>
    </source>
</evidence>
<evidence type="ECO:0000256" key="1">
    <source>
        <dbReference type="ARBA" id="ARBA00000217"/>
    </source>
</evidence>
<accession>A0A0N5CVU0</accession>
<dbReference type="EMBL" id="UYYF01004288">
    <property type="protein sequence ID" value="VDN01538.1"/>
    <property type="molecule type" value="Genomic_DNA"/>
</dbReference>
<dbReference type="InterPro" id="IPR036249">
    <property type="entry name" value="Thioredoxin-like_sf"/>
</dbReference>
<dbReference type="InterPro" id="IPR000889">
    <property type="entry name" value="Glutathione_peroxidase"/>
</dbReference>
<evidence type="ECO:0000256" key="8">
    <source>
        <dbReference type="ARBA" id="ARBA00022729"/>
    </source>
</evidence>
<dbReference type="AlphaFoldDB" id="A0A0N5CVU0"/>
<dbReference type="PANTHER" id="PTHR11592">
    <property type="entry name" value="GLUTATHIONE PEROXIDASE"/>
    <property type="match status" value="1"/>
</dbReference>
<comment type="subcellular location">
    <subcellularLocation>
        <location evidence="2">Secreted</location>
    </subcellularLocation>
</comment>
<reference evidence="13 14" key="2">
    <citation type="submission" date="2018-11" db="EMBL/GenBank/DDBJ databases">
        <authorList>
            <consortium name="Pathogen Informatics"/>
        </authorList>
    </citation>
    <scope>NUCLEOTIDE SEQUENCE [LARGE SCALE GENOMIC DNA]</scope>
</reference>